<dbReference type="EnsemblPlants" id="KQK04576">
    <property type="protein sequence ID" value="KQK04576"/>
    <property type="gene ID" value="BRADI_2g14371v3"/>
</dbReference>
<evidence type="ECO:0000313" key="3">
    <source>
        <dbReference type="Proteomes" id="UP000008810"/>
    </source>
</evidence>
<protein>
    <recommendedName>
        <fullName evidence="4">Reverse transcriptase zinc-binding domain-containing protein</fullName>
    </recommendedName>
</protein>
<accession>A0A0Q3FYW8</accession>
<dbReference type="AlphaFoldDB" id="A0A0Q3FYW8"/>
<dbReference type="Gramene" id="KQK04576">
    <property type="protein sequence ID" value="KQK04576"/>
    <property type="gene ID" value="BRADI_2g14371v3"/>
</dbReference>
<dbReference type="FunCoup" id="A0A0Q3FYW8">
    <property type="interactions" value="319"/>
</dbReference>
<dbReference type="InParanoid" id="A0A0Q3FYW8"/>
<name>A0A0Q3FYW8_BRADI</name>
<dbReference type="EMBL" id="CM000881">
    <property type="protein sequence ID" value="KQK04576.2"/>
    <property type="molecule type" value="Genomic_DNA"/>
</dbReference>
<organism evidence="1">
    <name type="scientific">Brachypodium distachyon</name>
    <name type="common">Purple false brome</name>
    <name type="synonym">Trachynia distachya</name>
    <dbReference type="NCBI Taxonomy" id="15368"/>
    <lineage>
        <taxon>Eukaryota</taxon>
        <taxon>Viridiplantae</taxon>
        <taxon>Streptophyta</taxon>
        <taxon>Embryophyta</taxon>
        <taxon>Tracheophyta</taxon>
        <taxon>Spermatophyta</taxon>
        <taxon>Magnoliopsida</taxon>
        <taxon>Liliopsida</taxon>
        <taxon>Poales</taxon>
        <taxon>Poaceae</taxon>
        <taxon>BOP clade</taxon>
        <taxon>Pooideae</taxon>
        <taxon>Stipodae</taxon>
        <taxon>Brachypodieae</taxon>
        <taxon>Brachypodium</taxon>
    </lineage>
</organism>
<dbReference type="Proteomes" id="UP000008810">
    <property type="component" value="Chromosome 2"/>
</dbReference>
<sequence>MLRRRHRNTGDDTHCVLCQLQVAAFACWHIWKRRNGLIFTGETPSFRSWRAAFVHDLSLLKHRFKPGLVPRFTAWLDSLLYDNCNR</sequence>
<dbReference type="OrthoDB" id="684052at2759"/>
<reference evidence="2" key="3">
    <citation type="submission" date="2018-08" db="UniProtKB">
        <authorList>
            <consortium name="EnsemblPlants"/>
        </authorList>
    </citation>
    <scope>IDENTIFICATION</scope>
    <source>
        <strain evidence="2">cv. Bd21</strain>
    </source>
</reference>
<reference evidence="1 2" key="1">
    <citation type="journal article" date="2010" name="Nature">
        <title>Genome sequencing and analysis of the model grass Brachypodium distachyon.</title>
        <authorList>
            <consortium name="International Brachypodium Initiative"/>
        </authorList>
    </citation>
    <scope>NUCLEOTIDE SEQUENCE [LARGE SCALE GENOMIC DNA]</scope>
    <source>
        <strain evidence="1 2">Bd21</strain>
    </source>
</reference>
<dbReference type="PROSITE" id="PS51257">
    <property type="entry name" value="PROKAR_LIPOPROTEIN"/>
    <property type="match status" value="1"/>
</dbReference>
<gene>
    <name evidence="1" type="ORF">BRADI_2g14371v3</name>
</gene>
<reference evidence="1" key="2">
    <citation type="submission" date="2017-06" db="EMBL/GenBank/DDBJ databases">
        <title>WGS assembly of Brachypodium distachyon.</title>
        <authorList>
            <consortium name="The International Brachypodium Initiative"/>
            <person name="Lucas S."/>
            <person name="Harmon-Smith M."/>
            <person name="Lail K."/>
            <person name="Tice H."/>
            <person name="Grimwood J."/>
            <person name="Bruce D."/>
            <person name="Barry K."/>
            <person name="Shu S."/>
            <person name="Lindquist E."/>
            <person name="Wang M."/>
            <person name="Pitluck S."/>
            <person name="Vogel J.P."/>
            <person name="Garvin D.F."/>
            <person name="Mockler T.C."/>
            <person name="Schmutz J."/>
            <person name="Rokhsar D."/>
            <person name="Bevan M.W."/>
        </authorList>
    </citation>
    <scope>NUCLEOTIDE SEQUENCE</scope>
    <source>
        <strain evidence="1">Bd21</strain>
    </source>
</reference>
<evidence type="ECO:0000313" key="1">
    <source>
        <dbReference type="EMBL" id="KQK04576.2"/>
    </source>
</evidence>
<keyword evidence="3" id="KW-1185">Reference proteome</keyword>
<evidence type="ECO:0008006" key="4">
    <source>
        <dbReference type="Google" id="ProtNLM"/>
    </source>
</evidence>
<evidence type="ECO:0000313" key="2">
    <source>
        <dbReference type="EnsemblPlants" id="KQK04576"/>
    </source>
</evidence>
<proteinExistence type="predicted"/>